<proteinExistence type="predicted"/>
<dbReference type="EMBL" id="LSRX01001228">
    <property type="protein sequence ID" value="OLP82042.1"/>
    <property type="molecule type" value="Genomic_DNA"/>
</dbReference>
<dbReference type="AlphaFoldDB" id="A0A1Q9CGI3"/>
<name>A0A1Q9CGI3_SYMMI</name>
<keyword evidence="2" id="KW-1185">Reference proteome</keyword>
<organism evidence="1 2">
    <name type="scientific">Symbiodinium microadriaticum</name>
    <name type="common">Dinoflagellate</name>
    <name type="synonym">Zooxanthella microadriatica</name>
    <dbReference type="NCBI Taxonomy" id="2951"/>
    <lineage>
        <taxon>Eukaryota</taxon>
        <taxon>Sar</taxon>
        <taxon>Alveolata</taxon>
        <taxon>Dinophyceae</taxon>
        <taxon>Suessiales</taxon>
        <taxon>Symbiodiniaceae</taxon>
        <taxon>Symbiodinium</taxon>
    </lineage>
</organism>
<gene>
    <name evidence="1" type="ORF">AK812_SmicGene37344</name>
</gene>
<accession>A0A1Q9CGI3</accession>
<comment type="caution">
    <text evidence="1">The sequence shown here is derived from an EMBL/GenBank/DDBJ whole genome shotgun (WGS) entry which is preliminary data.</text>
</comment>
<protein>
    <submittedName>
        <fullName evidence="1">Uncharacterized protein</fullName>
    </submittedName>
</protein>
<dbReference type="Proteomes" id="UP000186817">
    <property type="component" value="Unassembled WGS sequence"/>
</dbReference>
<sequence length="249" mass="27012">MASVRPALLLPAVGGPVTRQVFLASAGQAARRKENGGWLLVDMPVSGIAGLSVSADGRGSCCGLGYPAELDVTGNLCPWSMRNPCRRRSYGPRAGAEDSKGITTRRDGTARFEATWRRRGLLEKLQVKQCDYKKLLQKGPSTSVELLAPAVLVADVEVRQSGYMKLQQKENDQTAEQDDGAACRTWFEKQTRITSQHCKSGCNRKATYAPSWHTRHAIAGHRAGASSPLGLAKEDMNITAQALYGDLPR</sequence>
<evidence type="ECO:0000313" key="2">
    <source>
        <dbReference type="Proteomes" id="UP000186817"/>
    </source>
</evidence>
<reference evidence="1 2" key="1">
    <citation type="submission" date="2016-02" db="EMBL/GenBank/DDBJ databases">
        <title>Genome analysis of coral dinoflagellate symbionts highlights evolutionary adaptations to a symbiotic lifestyle.</title>
        <authorList>
            <person name="Aranda M."/>
            <person name="Li Y."/>
            <person name="Liew Y.J."/>
            <person name="Baumgarten S."/>
            <person name="Simakov O."/>
            <person name="Wilson M."/>
            <person name="Piel J."/>
            <person name="Ashoor H."/>
            <person name="Bougouffa S."/>
            <person name="Bajic V.B."/>
            <person name="Ryu T."/>
            <person name="Ravasi T."/>
            <person name="Bayer T."/>
            <person name="Micklem G."/>
            <person name="Kim H."/>
            <person name="Bhak J."/>
            <person name="Lajeunesse T.C."/>
            <person name="Voolstra C.R."/>
        </authorList>
    </citation>
    <scope>NUCLEOTIDE SEQUENCE [LARGE SCALE GENOMIC DNA]</scope>
    <source>
        <strain evidence="1 2">CCMP2467</strain>
    </source>
</reference>
<evidence type="ECO:0000313" key="1">
    <source>
        <dbReference type="EMBL" id="OLP82042.1"/>
    </source>
</evidence>
<dbReference type="OrthoDB" id="10270911at2759"/>